<sequence length="327" mass="35313">MSNTHTDILLSPDYNKFYYDASKKAINRRVLFRGLYQGVGSVILVTIPSSWFSANSGIAGAFFTTYEAVKSQLTKANKELGGPASPLIPQPFINSAASSAAELVSCFILTPAEVLKQNAQMVRKTVVSSASRGSAAFQPSVTLQTLKRFKTPSQLWSGYTALAARNLPYTAMQFPMYEHMRAAIKKHRKEHGKSTGSLLETALITAVSAGTAGSIAAFLTTPVDVVKTRIMLSAAGEGSENNSGGSKENPEKQNQSASNLASKKAILKKSELSIAREIFNTSGIKGLFRGAVLRAVWTILGSGLYLSVYEGGRVWLERETEDDQEDQ</sequence>
<comment type="caution">
    <text evidence="12">The sequence shown here is derived from an EMBL/GenBank/DDBJ whole genome shotgun (WGS) entry which is preliminary data.</text>
</comment>
<evidence type="ECO:0000256" key="8">
    <source>
        <dbReference type="ARBA" id="ARBA00023136"/>
    </source>
</evidence>
<feature type="repeat" description="Solcar" evidence="9">
    <location>
        <begin position="89"/>
        <end position="183"/>
    </location>
</feature>
<feature type="compositionally biased region" description="Low complexity" evidence="11">
    <location>
        <begin position="236"/>
        <end position="246"/>
    </location>
</feature>
<evidence type="ECO:0000256" key="11">
    <source>
        <dbReference type="SAM" id="MobiDB-lite"/>
    </source>
</evidence>
<dbReference type="PROSITE" id="PS50920">
    <property type="entry name" value="SOLCAR"/>
    <property type="match status" value="2"/>
</dbReference>
<keyword evidence="13" id="KW-1185">Reference proteome</keyword>
<keyword evidence="4 9" id="KW-0812">Transmembrane</keyword>
<keyword evidence="7" id="KW-1133">Transmembrane helix</keyword>
<dbReference type="SUPFAM" id="SSF103506">
    <property type="entry name" value="Mitochondrial carrier"/>
    <property type="match status" value="1"/>
</dbReference>
<proteinExistence type="inferred from homology"/>
<dbReference type="Gene3D" id="1.50.40.10">
    <property type="entry name" value="Mitochondrial carrier domain"/>
    <property type="match status" value="2"/>
</dbReference>
<dbReference type="Proteomes" id="UP000254866">
    <property type="component" value="Unassembled WGS sequence"/>
</dbReference>
<dbReference type="Pfam" id="PF00153">
    <property type="entry name" value="Mito_carr"/>
    <property type="match status" value="2"/>
</dbReference>
<feature type="repeat" description="Solcar" evidence="9">
    <location>
        <begin position="200"/>
        <end position="315"/>
    </location>
</feature>
<dbReference type="AlphaFoldDB" id="A0A370U3A3"/>
<dbReference type="PANTHER" id="PTHR45667">
    <property type="entry name" value="S-ADENOSYLMETHIONINE MITOCHONDRIAL CARRIER PROTEIN"/>
    <property type="match status" value="1"/>
</dbReference>
<keyword evidence="3 10" id="KW-0813">Transport</keyword>
<accession>A0A370U3A3</accession>
<evidence type="ECO:0000256" key="1">
    <source>
        <dbReference type="ARBA" id="ARBA00004141"/>
    </source>
</evidence>
<comment type="similarity">
    <text evidence="2 10">Belongs to the mitochondrial carrier (TC 2.A.29) family.</text>
</comment>
<evidence type="ECO:0000256" key="4">
    <source>
        <dbReference type="ARBA" id="ARBA00022692"/>
    </source>
</evidence>
<dbReference type="InterPro" id="IPR023395">
    <property type="entry name" value="MCP_dom_sf"/>
</dbReference>
<dbReference type="EMBL" id="NPIC01000001">
    <property type="protein sequence ID" value="RDL42266.1"/>
    <property type="molecule type" value="Genomic_DNA"/>
</dbReference>
<comment type="subcellular location">
    <subcellularLocation>
        <location evidence="1">Membrane</location>
        <topology evidence="1">Multi-pass membrane protein</topology>
    </subcellularLocation>
</comment>
<dbReference type="GO" id="GO:0016020">
    <property type="term" value="C:membrane"/>
    <property type="evidence" value="ECO:0007669"/>
    <property type="project" value="UniProtKB-SubCell"/>
</dbReference>
<feature type="region of interest" description="Disordered" evidence="11">
    <location>
        <begin position="236"/>
        <end position="260"/>
    </location>
</feature>
<keyword evidence="6" id="KW-0999">Mitochondrion inner membrane</keyword>
<dbReference type="RefSeq" id="XP_031874922.1">
    <property type="nucleotide sequence ID" value="XM_032010868.1"/>
</dbReference>
<gene>
    <name evidence="12" type="ORF">BP5553_02245</name>
</gene>
<name>A0A370U3A3_9HELO</name>
<dbReference type="OrthoDB" id="250329at2759"/>
<dbReference type="InterPro" id="IPR018108">
    <property type="entry name" value="MCP_transmembrane"/>
</dbReference>
<reference evidence="12 13" key="1">
    <citation type="journal article" date="2018" name="IMA Fungus">
        <title>IMA Genome-F 9: Draft genome sequence of Annulohypoxylon stygium, Aspergillus mulundensis, Berkeleyomyces basicola (syn. Thielaviopsis basicola), Ceratocystis smalleyi, two Cercospora beticola strains, Coleophoma cylindrospora, Fusarium fracticaudum, Phialophora cf. hyalina, and Morchella septimelata.</title>
        <authorList>
            <person name="Wingfield B.D."/>
            <person name="Bills G.F."/>
            <person name="Dong Y."/>
            <person name="Huang W."/>
            <person name="Nel W.J."/>
            <person name="Swalarsk-Parry B.S."/>
            <person name="Vaghefi N."/>
            <person name="Wilken P.M."/>
            <person name="An Z."/>
            <person name="de Beer Z.W."/>
            <person name="De Vos L."/>
            <person name="Chen L."/>
            <person name="Duong T.A."/>
            <person name="Gao Y."/>
            <person name="Hammerbacher A."/>
            <person name="Kikkert J.R."/>
            <person name="Li Y."/>
            <person name="Li H."/>
            <person name="Li K."/>
            <person name="Li Q."/>
            <person name="Liu X."/>
            <person name="Ma X."/>
            <person name="Naidoo K."/>
            <person name="Pethybridge S.J."/>
            <person name="Sun J."/>
            <person name="Steenkamp E.T."/>
            <person name="van der Nest M.A."/>
            <person name="van Wyk S."/>
            <person name="Wingfield M.J."/>
            <person name="Xiong C."/>
            <person name="Yue Q."/>
            <person name="Zhang X."/>
        </authorList>
    </citation>
    <scope>NUCLEOTIDE SEQUENCE [LARGE SCALE GENOMIC DNA]</scope>
    <source>
        <strain evidence="12 13">BP 5553</strain>
    </source>
</reference>
<evidence type="ECO:0000256" key="5">
    <source>
        <dbReference type="ARBA" id="ARBA00022737"/>
    </source>
</evidence>
<keyword evidence="5" id="KW-0677">Repeat</keyword>
<evidence type="ECO:0000256" key="6">
    <source>
        <dbReference type="ARBA" id="ARBA00022792"/>
    </source>
</evidence>
<evidence type="ECO:0000256" key="9">
    <source>
        <dbReference type="PROSITE-ProRule" id="PRU00282"/>
    </source>
</evidence>
<evidence type="ECO:0000313" key="12">
    <source>
        <dbReference type="EMBL" id="RDL42266.1"/>
    </source>
</evidence>
<protein>
    <submittedName>
        <fullName evidence="12">Mitochondrial carrier protein-like protein</fullName>
    </submittedName>
</protein>
<evidence type="ECO:0000256" key="7">
    <source>
        <dbReference type="ARBA" id="ARBA00022989"/>
    </source>
</evidence>
<evidence type="ECO:0000256" key="3">
    <source>
        <dbReference type="ARBA" id="ARBA00022448"/>
    </source>
</evidence>
<evidence type="ECO:0000256" key="2">
    <source>
        <dbReference type="ARBA" id="ARBA00006375"/>
    </source>
</evidence>
<evidence type="ECO:0000256" key="10">
    <source>
        <dbReference type="RuleBase" id="RU000488"/>
    </source>
</evidence>
<keyword evidence="6" id="KW-0496">Mitochondrion</keyword>
<keyword evidence="8 9" id="KW-0472">Membrane</keyword>
<dbReference type="GeneID" id="43595094"/>
<organism evidence="12 13">
    <name type="scientific">Venustampulla echinocandica</name>
    <dbReference type="NCBI Taxonomy" id="2656787"/>
    <lineage>
        <taxon>Eukaryota</taxon>
        <taxon>Fungi</taxon>
        <taxon>Dikarya</taxon>
        <taxon>Ascomycota</taxon>
        <taxon>Pezizomycotina</taxon>
        <taxon>Leotiomycetes</taxon>
        <taxon>Helotiales</taxon>
        <taxon>Pleuroascaceae</taxon>
        <taxon>Venustampulla</taxon>
    </lineage>
</organism>
<evidence type="ECO:0000313" key="13">
    <source>
        <dbReference type="Proteomes" id="UP000254866"/>
    </source>
</evidence>